<dbReference type="Pfam" id="PF00875">
    <property type="entry name" value="DNA_photolyase"/>
    <property type="match status" value="1"/>
</dbReference>
<feature type="site" description="Electron transfer via tryptophanyl radical" evidence="13">
    <location>
        <position position="358"/>
    </location>
</feature>
<keyword evidence="5 12" id="KW-0285">Flavoprotein</keyword>
<dbReference type="PANTHER" id="PTHR11455">
    <property type="entry name" value="CRYPTOCHROME"/>
    <property type="match status" value="1"/>
</dbReference>
<dbReference type="PRINTS" id="PR00147">
    <property type="entry name" value="DNAPHOTLYASE"/>
</dbReference>
<sequence length="465" mass="53150">MTSLVWFRDDLRVHDHPALYAASLHPEPLQAIYFVTPEQWKKQDLAPVRADLIARQLNQLGEALAALGIPFSVLTVADYQQIPARLASYCQQHEVSQLFVNRDIGIYELARDLSVQQQCDATGIRVQWFDARCVFAPGSVLTGSKEMFKVFTPFSKAWLKKLAAEGYQVWPKPSARGGILSWSSVSIDYPRVDSSDWPVGEAAVLQQLQDFCAEKLRQYDEQRDFPACPGTSRISPYLTLGIISVRQCLAAIEAALGQLPFERGAPGFVWLNELIWREFYQHLLVAFPHVSKHKAFKPETDHIRWLWDDARFTAWCEGKTGYPIVDAAMRCLNQTGWMHNRLRMIVASFLTKDLHIDWRLGERYFMQHLIDGELAANNGGWQWAASTGADAAPYFRIFNPTTQGQRFDEQGQFIKQWLPELELVPAKYIHTPHDWLKVFDPQDSYPAPIVDHSESRTIALALFQR</sequence>
<dbReference type="Gene3D" id="3.40.50.620">
    <property type="entry name" value="HUPs"/>
    <property type="match status" value="1"/>
</dbReference>
<dbReference type="EC" id="4.1.99.3" evidence="3"/>
<proteinExistence type="inferred from homology"/>
<dbReference type="SUPFAM" id="SSF48173">
    <property type="entry name" value="Cryptochrome/photolyase FAD-binding domain"/>
    <property type="match status" value="1"/>
</dbReference>
<evidence type="ECO:0000313" key="16">
    <source>
        <dbReference type="EMBL" id="ACQ92740.1"/>
    </source>
</evidence>
<dbReference type="eggNOG" id="COG0415">
    <property type="taxonomic scope" value="Bacteria"/>
</dbReference>
<feature type="site" description="Electron transfer via tryptophanyl radical" evidence="13">
    <location>
        <position position="305"/>
    </location>
</feature>
<comment type="catalytic activity">
    <reaction evidence="9">
        <text>cyclobutadipyrimidine (in DNA) = 2 pyrimidine residues (in DNA).</text>
        <dbReference type="EC" id="4.1.99.3"/>
    </reaction>
</comment>
<evidence type="ECO:0000256" key="14">
    <source>
        <dbReference type="RuleBase" id="RU004182"/>
    </source>
</evidence>
<evidence type="ECO:0000259" key="15">
    <source>
        <dbReference type="PROSITE" id="PS51645"/>
    </source>
</evidence>
<dbReference type="Pfam" id="PF03441">
    <property type="entry name" value="FAD_binding_7"/>
    <property type="match status" value="1"/>
</dbReference>
<evidence type="ECO:0000256" key="8">
    <source>
        <dbReference type="ARBA" id="ARBA00031671"/>
    </source>
</evidence>
<evidence type="ECO:0000256" key="10">
    <source>
        <dbReference type="ARBA" id="ARBA00059220"/>
    </source>
</evidence>
<dbReference type="Proteomes" id="UP000009073">
    <property type="component" value="Chromosome"/>
</dbReference>
<accession>C4LDE4</accession>
<dbReference type="HOGENOM" id="CLU_010348_2_0_6"/>
<protein>
    <recommendedName>
        <fullName evidence="4">Deoxyribodipyrimidine photo-lyase</fullName>
        <ecNumber evidence="3">4.1.99.3</ecNumber>
    </recommendedName>
    <alternativeName>
        <fullName evidence="8">DNA photolyase</fullName>
    </alternativeName>
    <alternativeName>
        <fullName evidence="11">Photoreactivating enzyme</fullName>
    </alternativeName>
</protein>
<feature type="domain" description="Photolyase/cryptochrome alpha/beta" evidence="15">
    <location>
        <begin position="1"/>
        <end position="134"/>
    </location>
</feature>
<dbReference type="RefSeq" id="WP_012729339.1">
    <property type="nucleotide sequence ID" value="NC_012691.1"/>
</dbReference>
<comment type="function">
    <text evidence="10">Involved in repair of UV radiation-induced DNA damage. Catalyzes the light-dependent monomerization (300-600 nm) of cyclobutyl pyrimidine dimers (in cis-syn configuration), which are formed between adjacent bases on the same DNA strand upon exposure to ultraviolet radiation.</text>
</comment>
<evidence type="ECO:0000256" key="1">
    <source>
        <dbReference type="ARBA" id="ARBA00001932"/>
    </source>
</evidence>
<dbReference type="GO" id="GO:0071949">
    <property type="term" value="F:FAD binding"/>
    <property type="evidence" value="ECO:0007669"/>
    <property type="project" value="TreeGrafter"/>
</dbReference>
<evidence type="ECO:0000256" key="9">
    <source>
        <dbReference type="ARBA" id="ARBA00033999"/>
    </source>
</evidence>
<dbReference type="InterPro" id="IPR002081">
    <property type="entry name" value="Cryptochrome/DNA_photolyase_1"/>
</dbReference>
<dbReference type="InterPro" id="IPR005101">
    <property type="entry name" value="Cryptochr/Photolyase_FAD-bd"/>
</dbReference>
<feature type="binding site" evidence="12">
    <location>
        <begin position="231"/>
        <end position="235"/>
    </location>
    <ligand>
        <name>FAD</name>
        <dbReference type="ChEBI" id="CHEBI:57692"/>
    </ligand>
</feature>
<keyword evidence="7 14" id="KW-0157">Chromophore</keyword>
<evidence type="ECO:0000256" key="3">
    <source>
        <dbReference type="ARBA" id="ARBA00013149"/>
    </source>
</evidence>
<evidence type="ECO:0000256" key="11">
    <source>
        <dbReference type="ARBA" id="ARBA00083107"/>
    </source>
</evidence>
<name>C4LDE4_TOLAT</name>
<evidence type="ECO:0000256" key="13">
    <source>
        <dbReference type="PIRSR" id="PIRSR602081-2"/>
    </source>
</evidence>
<dbReference type="PROSITE" id="PS51645">
    <property type="entry name" value="PHR_CRY_ALPHA_BETA"/>
    <property type="match status" value="1"/>
</dbReference>
<feature type="binding site" evidence="12">
    <location>
        <begin position="273"/>
        <end position="280"/>
    </location>
    <ligand>
        <name>FAD</name>
        <dbReference type="ChEBI" id="CHEBI:57692"/>
    </ligand>
</feature>
<dbReference type="NCBIfam" id="NF007955">
    <property type="entry name" value="PRK10674.1"/>
    <property type="match status" value="1"/>
</dbReference>
<organism evidence="16 17">
    <name type="scientific">Tolumonas auensis (strain DSM 9187 / NBRC 110442 / TA 4)</name>
    <dbReference type="NCBI Taxonomy" id="595494"/>
    <lineage>
        <taxon>Bacteria</taxon>
        <taxon>Pseudomonadati</taxon>
        <taxon>Pseudomonadota</taxon>
        <taxon>Gammaproteobacteria</taxon>
        <taxon>Aeromonadales</taxon>
        <taxon>Aeromonadaceae</taxon>
        <taxon>Tolumonas</taxon>
    </lineage>
</organism>
<comment type="similarity">
    <text evidence="14">Belongs to the DNA photolyase family.</text>
</comment>
<dbReference type="PROSITE" id="PS00394">
    <property type="entry name" value="DNA_PHOTOLYASES_1_1"/>
    <property type="match status" value="1"/>
</dbReference>
<feature type="site" description="Electron transfer via tryptophanyl radical" evidence="13">
    <location>
        <position position="381"/>
    </location>
</feature>
<dbReference type="GO" id="GO:0003904">
    <property type="term" value="F:deoxyribodipyrimidine photo-lyase activity"/>
    <property type="evidence" value="ECO:0007669"/>
    <property type="project" value="UniProtKB-EC"/>
</dbReference>
<evidence type="ECO:0000256" key="5">
    <source>
        <dbReference type="ARBA" id="ARBA00022630"/>
    </source>
</evidence>
<dbReference type="SUPFAM" id="SSF52425">
    <property type="entry name" value="Cryptochrome/photolyase, N-terminal domain"/>
    <property type="match status" value="1"/>
</dbReference>
<dbReference type="GO" id="GO:0003677">
    <property type="term" value="F:DNA binding"/>
    <property type="evidence" value="ECO:0007669"/>
    <property type="project" value="TreeGrafter"/>
</dbReference>
<comment type="cofactor">
    <cofactor evidence="12">
        <name>FAD</name>
        <dbReference type="ChEBI" id="CHEBI:57692"/>
    </cofactor>
    <text evidence="12">Binds 1 FAD per subunit.</text>
</comment>
<evidence type="ECO:0000256" key="2">
    <source>
        <dbReference type="ARBA" id="ARBA00005862"/>
    </source>
</evidence>
<evidence type="ECO:0000313" key="17">
    <source>
        <dbReference type="Proteomes" id="UP000009073"/>
    </source>
</evidence>
<dbReference type="GO" id="GO:0009416">
    <property type="term" value="P:response to light stimulus"/>
    <property type="evidence" value="ECO:0007669"/>
    <property type="project" value="TreeGrafter"/>
</dbReference>
<feature type="binding site" evidence="12">
    <location>
        <position position="219"/>
    </location>
    <ligand>
        <name>FAD</name>
        <dbReference type="ChEBI" id="CHEBI:57692"/>
    </ligand>
</feature>
<evidence type="ECO:0000256" key="7">
    <source>
        <dbReference type="ARBA" id="ARBA00022991"/>
    </source>
</evidence>
<dbReference type="FunFam" id="1.10.579.10:FF:000003">
    <property type="entry name" value="Deoxyribodipyrimidine photo-lyase"/>
    <property type="match status" value="1"/>
</dbReference>
<dbReference type="STRING" id="595494.Tola_1114"/>
<keyword evidence="16" id="KW-0456">Lyase</keyword>
<feature type="binding site" evidence="12">
    <location>
        <position position="270"/>
    </location>
    <ligand>
        <name>FAD</name>
        <dbReference type="ChEBI" id="CHEBI:57692"/>
    </ligand>
</feature>
<dbReference type="InterPro" id="IPR006050">
    <property type="entry name" value="DNA_photolyase_N"/>
</dbReference>
<dbReference type="Gene3D" id="1.10.579.10">
    <property type="entry name" value="DNA Cyclobutane Dipyrimidine Photolyase, subunit A, domain 3"/>
    <property type="match status" value="1"/>
</dbReference>
<keyword evidence="6 12" id="KW-0274">FAD</keyword>
<keyword evidence="17" id="KW-1185">Reference proteome</keyword>
<dbReference type="KEGG" id="tau:Tola_1114"/>
<comment type="similarity">
    <text evidence="2">Belongs to the DNA photolyase class-1 family.</text>
</comment>
<dbReference type="AlphaFoldDB" id="C4LDE4"/>
<dbReference type="PROSITE" id="PS00691">
    <property type="entry name" value="DNA_PHOTOLYASES_1_2"/>
    <property type="match status" value="1"/>
</dbReference>
<dbReference type="InterPro" id="IPR036134">
    <property type="entry name" value="Crypto/Photolyase_FAD-like_sf"/>
</dbReference>
<gene>
    <name evidence="16" type="ordered locus">Tola_1114</name>
</gene>
<dbReference type="PANTHER" id="PTHR11455:SF9">
    <property type="entry name" value="CRYPTOCHROME CIRCADIAN CLOCK 5 ISOFORM X1"/>
    <property type="match status" value="1"/>
</dbReference>
<dbReference type="EMBL" id="CP001616">
    <property type="protein sequence ID" value="ACQ92740.1"/>
    <property type="molecule type" value="Genomic_DNA"/>
</dbReference>
<dbReference type="OrthoDB" id="9772484at2"/>
<dbReference type="GO" id="GO:0000719">
    <property type="term" value="P:photoreactive repair"/>
    <property type="evidence" value="ECO:0007669"/>
    <property type="project" value="UniProtKB-ARBA"/>
</dbReference>
<dbReference type="Gene3D" id="1.25.40.80">
    <property type="match status" value="1"/>
</dbReference>
<dbReference type="InterPro" id="IPR018394">
    <property type="entry name" value="DNA_photolyase_1_CS_C"/>
</dbReference>
<dbReference type="InterPro" id="IPR014729">
    <property type="entry name" value="Rossmann-like_a/b/a_fold"/>
</dbReference>
<comment type="cofactor">
    <cofactor evidence="1">
        <name>(6R)-5,10-methylene-5,6,7,8-tetrahydrofolate</name>
        <dbReference type="ChEBI" id="CHEBI:15636"/>
    </cofactor>
</comment>
<reference evidence="17" key="1">
    <citation type="submission" date="2009-05" db="EMBL/GenBank/DDBJ databases">
        <title>Complete sequence of Tolumonas auensis DSM 9187.</title>
        <authorList>
            <consortium name="US DOE Joint Genome Institute"/>
            <person name="Lucas S."/>
            <person name="Copeland A."/>
            <person name="Lapidus A."/>
            <person name="Glavina del Rio T."/>
            <person name="Tice H."/>
            <person name="Bruce D."/>
            <person name="Goodwin L."/>
            <person name="Pitluck S."/>
            <person name="Chertkov O."/>
            <person name="Brettin T."/>
            <person name="Detter J.C."/>
            <person name="Han C."/>
            <person name="Larimer F."/>
            <person name="Land M."/>
            <person name="Hauser L."/>
            <person name="Kyrpides N."/>
            <person name="Mikhailova N."/>
            <person name="Spring S."/>
            <person name="Beller H."/>
        </authorList>
    </citation>
    <scope>NUCLEOTIDE SEQUENCE [LARGE SCALE GENOMIC DNA]</scope>
    <source>
        <strain evidence="17">DSM 9187 / TA4</strain>
    </source>
</reference>
<evidence type="ECO:0000256" key="6">
    <source>
        <dbReference type="ARBA" id="ARBA00022827"/>
    </source>
</evidence>
<reference evidence="16 17" key="2">
    <citation type="journal article" date="2011" name="Stand. Genomic Sci.">
        <title>Complete genome sequence of Tolumonas auensis type strain (TA 4).</title>
        <authorList>
            <person name="Chertkov O."/>
            <person name="Copeland A."/>
            <person name="Lucas S."/>
            <person name="Lapidus A."/>
            <person name="Berry K.W."/>
            <person name="Detter J.C."/>
            <person name="Del Rio T.G."/>
            <person name="Hammon N."/>
            <person name="Dalin E."/>
            <person name="Tice H."/>
            <person name="Pitluck S."/>
            <person name="Richardson P."/>
            <person name="Bruce D."/>
            <person name="Goodwin L."/>
            <person name="Han C."/>
            <person name="Tapia R."/>
            <person name="Saunders E."/>
            <person name="Schmutz J."/>
            <person name="Brettin T."/>
            <person name="Larimer F."/>
            <person name="Land M."/>
            <person name="Hauser L."/>
            <person name="Spring S."/>
            <person name="Rohde M."/>
            <person name="Kyrpides N.C."/>
            <person name="Ivanova N."/>
            <person name="Goker M."/>
            <person name="Beller H.R."/>
            <person name="Klenk H.P."/>
            <person name="Woyke T."/>
        </authorList>
    </citation>
    <scope>NUCLEOTIDE SEQUENCE [LARGE SCALE GENOMIC DNA]</scope>
    <source>
        <strain evidence="17">DSM 9187 / TA4</strain>
    </source>
</reference>
<evidence type="ECO:0000256" key="12">
    <source>
        <dbReference type="PIRSR" id="PIRSR602081-1"/>
    </source>
</evidence>
<evidence type="ECO:0000256" key="4">
    <source>
        <dbReference type="ARBA" id="ARBA00014046"/>
    </source>
</evidence>
<dbReference type="InterPro" id="IPR036155">
    <property type="entry name" value="Crypto/Photolyase_N_sf"/>
</dbReference>